<dbReference type="AlphaFoldDB" id="A0A6A6IEC8"/>
<dbReference type="InterPro" id="IPR023296">
    <property type="entry name" value="Glyco_hydro_beta-prop_sf"/>
</dbReference>
<evidence type="ECO:0000313" key="7">
    <source>
        <dbReference type="Proteomes" id="UP000800094"/>
    </source>
</evidence>
<reference evidence="6" key="1">
    <citation type="journal article" date="2020" name="Stud. Mycol.">
        <title>101 Dothideomycetes genomes: a test case for predicting lifestyles and emergence of pathogens.</title>
        <authorList>
            <person name="Haridas S."/>
            <person name="Albert R."/>
            <person name="Binder M."/>
            <person name="Bloem J."/>
            <person name="Labutti K."/>
            <person name="Salamov A."/>
            <person name="Andreopoulos B."/>
            <person name="Baker S."/>
            <person name="Barry K."/>
            <person name="Bills G."/>
            <person name="Bluhm B."/>
            <person name="Cannon C."/>
            <person name="Castanera R."/>
            <person name="Culley D."/>
            <person name="Daum C."/>
            <person name="Ezra D."/>
            <person name="Gonzalez J."/>
            <person name="Henrissat B."/>
            <person name="Kuo A."/>
            <person name="Liang C."/>
            <person name="Lipzen A."/>
            <person name="Lutzoni F."/>
            <person name="Magnuson J."/>
            <person name="Mondo S."/>
            <person name="Nolan M."/>
            <person name="Ohm R."/>
            <person name="Pangilinan J."/>
            <person name="Park H.-J."/>
            <person name="Ramirez L."/>
            <person name="Alfaro M."/>
            <person name="Sun H."/>
            <person name="Tritt A."/>
            <person name="Yoshinaga Y."/>
            <person name="Zwiers L.-H."/>
            <person name="Turgeon B."/>
            <person name="Goodwin S."/>
            <person name="Spatafora J."/>
            <person name="Crous P."/>
            <person name="Grigoriev I."/>
        </authorList>
    </citation>
    <scope>NUCLEOTIDE SEQUENCE</scope>
    <source>
        <strain evidence="6">CBS 122368</strain>
    </source>
</reference>
<evidence type="ECO:0000256" key="3">
    <source>
        <dbReference type="ARBA" id="ARBA00023295"/>
    </source>
</evidence>
<protein>
    <submittedName>
        <fullName evidence="6">Glycoside hydrolase family 43 protein</fullName>
    </submittedName>
</protein>
<dbReference type="GeneID" id="54575868"/>
<comment type="similarity">
    <text evidence="1 5">Belongs to the glycosyl hydrolase 43 family.</text>
</comment>
<dbReference type="Gene3D" id="2.115.10.20">
    <property type="entry name" value="Glycosyl hydrolase domain, family 43"/>
    <property type="match status" value="1"/>
</dbReference>
<evidence type="ECO:0000256" key="1">
    <source>
        <dbReference type="ARBA" id="ARBA00009865"/>
    </source>
</evidence>
<dbReference type="PANTHER" id="PTHR42812:SF5">
    <property type="entry name" value="ENDO-ARABINASE"/>
    <property type="match status" value="1"/>
</dbReference>
<dbReference type="Pfam" id="PF04616">
    <property type="entry name" value="Glyco_hydro_43"/>
    <property type="match status" value="1"/>
</dbReference>
<accession>A0A6A6IEC8</accession>
<evidence type="ECO:0000256" key="5">
    <source>
        <dbReference type="RuleBase" id="RU361187"/>
    </source>
</evidence>
<dbReference type="GO" id="GO:0004553">
    <property type="term" value="F:hydrolase activity, hydrolyzing O-glycosyl compounds"/>
    <property type="evidence" value="ECO:0007669"/>
    <property type="project" value="InterPro"/>
</dbReference>
<dbReference type="GO" id="GO:0005975">
    <property type="term" value="P:carbohydrate metabolic process"/>
    <property type="evidence" value="ECO:0007669"/>
    <property type="project" value="InterPro"/>
</dbReference>
<evidence type="ECO:0000256" key="4">
    <source>
        <dbReference type="PIRSR" id="PIRSR606710-2"/>
    </source>
</evidence>
<name>A0A6A6IEC8_9PLEO</name>
<dbReference type="PANTHER" id="PTHR42812">
    <property type="entry name" value="BETA-XYLOSIDASE"/>
    <property type="match status" value="1"/>
</dbReference>
<dbReference type="RefSeq" id="XP_033683939.1">
    <property type="nucleotide sequence ID" value="XM_033822538.1"/>
</dbReference>
<feature type="non-terminal residue" evidence="6">
    <location>
        <position position="296"/>
    </location>
</feature>
<dbReference type="CDD" id="cd08999">
    <property type="entry name" value="GH43_ABN-like"/>
    <property type="match status" value="1"/>
</dbReference>
<keyword evidence="7" id="KW-1185">Reference proteome</keyword>
<evidence type="ECO:0000256" key="2">
    <source>
        <dbReference type="ARBA" id="ARBA00022801"/>
    </source>
</evidence>
<sequence length="296" mass="32028">NFPDPTLLRHNGTWYVYGTNNAAGILRSKLHGKSKGLGKANVQLATSSNLLNWTLHDQADDPLQVLGDWVSKKNMPAEADRSALVRRANVWAPDILQRPDGKFVLYYSATSANASHHCVGTAIGDIPTGPFESQSTPLACPVERGGAIDPASFTDSDGSIYVSYKVDGNAKGNGGQCGNSVPPLKDTPILLQKMERDGITPSGSPVKILDRTDEDGPLVEAPALFKSDEDIYFLFFSSGCTRNPSYDLKYATSMNITGPYMRASGELLKTGSYSLYAPGSASIWRDEQDWCMAFHA</sequence>
<dbReference type="InterPro" id="IPR006710">
    <property type="entry name" value="Glyco_hydro_43"/>
</dbReference>
<keyword evidence="2 5" id="KW-0378">Hydrolase</keyword>
<feature type="site" description="Important for catalytic activity, responsible for pKa modulation of the active site Glu and correct orientation of both the proton donor and substrate" evidence="4">
    <location>
        <position position="149"/>
    </location>
</feature>
<dbReference type="SUPFAM" id="SSF75005">
    <property type="entry name" value="Arabinanase/levansucrase/invertase"/>
    <property type="match status" value="1"/>
</dbReference>
<dbReference type="EMBL" id="ML987195">
    <property type="protein sequence ID" value="KAF2248935.1"/>
    <property type="molecule type" value="Genomic_DNA"/>
</dbReference>
<dbReference type="OrthoDB" id="3879658at2759"/>
<dbReference type="Proteomes" id="UP000800094">
    <property type="component" value="Unassembled WGS sequence"/>
</dbReference>
<evidence type="ECO:0000313" key="6">
    <source>
        <dbReference type="EMBL" id="KAF2248935.1"/>
    </source>
</evidence>
<feature type="non-terminal residue" evidence="6">
    <location>
        <position position="1"/>
    </location>
</feature>
<gene>
    <name evidence="6" type="ORF">BU26DRAFT_377690</name>
</gene>
<dbReference type="InterPro" id="IPR051795">
    <property type="entry name" value="Glycosyl_Hydrlase_43"/>
</dbReference>
<organism evidence="6 7">
    <name type="scientific">Trematosphaeria pertusa</name>
    <dbReference type="NCBI Taxonomy" id="390896"/>
    <lineage>
        <taxon>Eukaryota</taxon>
        <taxon>Fungi</taxon>
        <taxon>Dikarya</taxon>
        <taxon>Ascomycota</taxon>
        <taxon>Pezizomycotina</taxon>
        <taxon>Dothideomycetes</taxon>
        <taxon>Pleosporomycetidae</taxon>
        <taxon>Pleosporales</taxon>
        <taxon>Massarineae</taxon>
        <taxon>Trematosphaeriaceae</taxon>
        <taxon>Trematosphaeria</taxon>
    </lineage>
</organism>
<keyword evidence="3 5" id="KW-0326">Glycosidase</keyword>
<proteinExistence type="inferred from homology"/>